<organism evidence="9 10">
    <name type="scientific">Novosphingobium hassiacum</name>
    <dbReference type="NCBI Taxonomy" id="173676"/>
    <lineage>
        <taxon>Bacteria</taxon>
        <taxon>Pseudomonadati</taxon>
        <taxon>Pseudomonadota</taxon>
        <taxon>Alphaproteobacteria</taxon>
        <taxon>Sphingomonadales</taxon>
        <taxon>Sphingomonadaceae</taxon>
        <taxon>Novosphingobium</taxon>
    </lineage>
</organism>
<keyword evidence="10" id="KW-1185">Reference proteome</keyword>
<feature type="transmembrane region" description="Helical" evidence="8">
    <location>
        <begin position="290"/>
        <end position="311"/>
    </location>
</feature>
<keyword evidence="4" id="KW-0571">Peptide transport</keyword>
<dbReference type="Pfam" id="PF00854">
    <property type="entry name" value="PTR2"/>
    <property type="match status" value="2"/>
</dbReference>
<feature type="transmembrane region" description="Helical" evidence="8">
    <location>
        <begin position="91"/>
        <end position="110"/>
    </location>
</feature>
<feature type="transmembrane region" description="Helical" evidence="8">
    <location>
        <begin position="485"/>
        <end position="504"/>
    </location>
</feature>
<keyword evidence="6 8" id="KW-0472">Membrane</keyword>
<feature type="transmembrane region" description="Helical" evidence="8">
    <location>
        <begin position="581"/>
        <end position="605"/>
    </location>
</feature>
<dbReference type="GO" id="GO:0006857">
    <property type="term" value="P:oligopeptide transport"/>
    <property type="evidence" value="ECO:0007669"/>
    <property type="project" value="InterPro"/>
</dbReference>
<keyword evidence="7" id="KW-0813">Transport</keyword>
<feature type="transmembrane region" description="Helical" evidence="8">
    <location>
        <begin position="220"/>
        <end position="244"/>
    </location>
</feature>
<dbReference type="Gene3D" id="1.20.1250.20">
    <property type="entry name" value="MFS general substrate transporter like domains"/>
    <property type="match status" value="3"/>
</dbReference>
<evidence type="ECO:0000256" key="6">
    <source>
        <dbReference type="ARBA" id="ARBA00023136"/>
    </source>
</evidence>
<comment type="subcellular location">
    <subcellularLocation>
        <location evidence="1 7">Membrane</location>
        <topology evidence="1 7">Multi-pass membrane protein</topology>
    </subcellularLocation>
</comment>
<proteinExistence type="inferred from homology"/>
<feature type="transmembrane region" description="Helical" evidence="8">
    <location>
        <begin position="447"/>
        <end position="465"/>
    </location>
</feature>
<keyword evidence="4" id="KW-0653">Protein transport</keyword>
<evidence type="ECO:0000256" key="2">
    <source>
        <dbReference type="ARBA" id="ARBA00005982"/>
    </source>
</evidence>
<feature type="transmembrane region" description="Helical" evidence="8">
    <location>
        <begin position="331"/>
        <end position="353"/>
    </location>
</feature>
<dbReference type="GO" id="GO:0016020">
    <property type="term" value="C:membrane"/>
    <property type="evidence" value="ECO:0007669"/>
    <property type="project" value="UniProtKB-SubCell"/>
</dbReference>
<evidence type="ECO:0000256" key="7">
    <source>
        <dbReference type="RuleBase" id="RU003755"/>
    </source>
</evidence>
<dbReference type="EMBL" id="JACICY010000002">
    <property type="protein sequence ID" value="MBB3859906.1"/>
    <property type="molecule type" value="Genomic_DNA"/>
</dbReference>
<dbReference type="SUPFAM" id="SSF103473">
    <property type="entry name" value="MFS general substrate transporter"/>
    <property type="match status" value="1"/>
</dbReference>
<dbReference type="InterPro" id="IPR036259">
    <property type="entry name" value="MFS_trans_sf"/>
</dbReference>
<evidence type="ECO:0000256" key="8">
    <source>
        <dbReference type="SAM" id="Phobius"/>
    </source>
</evidence>
<gene>
    <name evidence="9" type="ORF">GGQ88_001167</name>
</gene>
<comment type="caution">
    <text evidence="9">The sequence shown here is derived from an EMBL/GenBank/DDBJ whole genome shotgun (WGS) entry which is preliminary data.</text>
</comment>
<keyword evidence="5 8" id="KW-1133">Transmembrane helix</keyword>
<name>A0A7W6EV80_9SPHN</name>
<feature type="transmembrane region" description="Helical" evidence="8">
    <location>
        <begin position="58"/>
        <end position="79"/>
    </location>
</feature>
<feature type="transmembrane region" description="Helical" evidence="8">
    <location>
        <begin position="180"/>
        <end position="199"/>
    </location>
</feature>
<sequence length="658" mass="71565">MTAIPQPRQAFGEWFGHPAQLKRLFTTEMWERFGYYGMRAILTLYLAKHFLFNDTTTTGIYGGFTALVYLTPVIGGLIADRYLGSKRSVKFGAILMAAGYFMLCFGGEAAKPYATIEGQRYEVTVADINGTESRSIEAGGQRLEIVGNDDKSVSLKAADGTEARRIAPGAFQSDGERSPFYIALLLVGLSIVTVGNGFFKPNISTMVGTLYADGDRRRDAGFTLFYMGINLGSLLSQFFCPILAESVGWWAGFGLAALGMTFSWVLVQFDGGRLDGYGERPAGADPRKDWLIYGAALVCVPLFWFLFVNLMSYVPPAEGQGIVGYFLGLPIMGKLMFGTFLVAVPGILIWALVSGTRVEFQMMLAAMVLIVFNVVFWTLFEQAGSSLTLFAERNTMLEVGWTRPLFAMFNALPASYYIFFALLLGGLGWLLAWFFGSGETPATRRKMDVGFAAVMIVGFLGMIYARSKGFATDPVYVMPAGQTQIFNALFIVALAPVFSVMWNAMARRGVEPSIPVKFAIALMGVGAGFLLLVWGSQFADAQFKVGLMWLAGLYLIHSMAELCISPVGLSMITKLSMARVVGMMMGVWFLSIAVAQYVAGMVAQVASVETVGGQVTNLKVSLDTYVGVFTTIGWISVGIGIVLLVVAIPLKRLMHGVT</sequence>
<feature type="transmembrane region" description="Helical" evidence="8">
    <location>
        <begin position="414"/>
        <end position="435"/>
    </location>
</feature>
<dbReference type="InterPro" id="IPR000109">
    <property type="entry name" value="POT_fam"/>
</dbReference>
<protein>
    <submittedName>
        <fullName evidence="9">POT family proton-dependent oligopeptide transporter</fullName>
    </submittedName>
</protein>
<accession>A0A7W6EV80</accession>
<dbReference type="InterPro" id="IPR005279">
    <property type="entry name" value="Dipep/tripep_permease"/>
</dbReference>
<keyword evidence="3 7" id="KW-0812">Transmembrane</keyword>
<feature type="transmembrane region" description="Helical" evidence="8">
    <location>
        <begin position="33"/>
        <end position="52"/>
    </location>
</feature>
<evidence type="ECO:0000256" key="3">
    <source>
        <dbReference type="ARBA" id="ARBA00022692"/>
    </source>
</evidence>
<feature type="transmembrane region" description="Helical" evidence="8">
    <location>
        <begin position="547"/>
        <end position="569"/>
    </location>
</feature>
<dbReference type="CDD" id="cd17346">
    <property type="entry name" value="MFS_DtpA_like"/>
    <property type="match status" value="1"/>
</dbReference>
<feature type="transmembrane region" description="Helical" evidence="8">
    <location>
        <begin position="360"/>
        <end position="380"/>
    </location>
</feature>
<evidence type="ECO:0000313" key="9">
    <source>
        <dbReference type="EMBL" id="MBB3859906.1"/>
    </source>
</evidence>
<dbReference type="RefSeq" id="WP_246385560.1">
    <property type="nucleotide sequence ID" value="NZ_JACICY010000002.1"/>
</dbReference>
<evidence type="ECO:0000256" key="5">
    <source>
        <dbReference type="ARBA" id="ARBA00022989"/>
    </source>
</evidence>
<evidence type="ECO:0000313" key="10">
    <source>
        <dbReference type="Proteomes" id="UP000562395"/>
    </source>
</evidence>
<comment type="similarity">
    <text evidence="2 7">Belongs to the major facilitator superfamily. Proton-dependent oligopeptide transporter (POT/PTR) (TC 2.A.17) family.</text>
</comment>
<dbReference type="Proteomes" id="UP000562395">
    <property type="component" value="Unassembled WGS sequence"/>
</dbReference>
<dbReference type="PROSITE" id="PS01023">
    <property type="entry name" value="PTR2_2"/>
    <property type="match status" value="1"/>
</dbReference>
<reference evidence="9 10" key="1">
    <citation type="submission" date="2020-08" db="EMBL/GenBank/DDBJ databases">
        <title>Genomic Encyclopedia of Type Strains, Phase IV (KMG-IV): sequencing the most valuable type-strain genomes for metagenomic binning, comparative biology and taxonomic classification.</title>
        <authorList>
            <person name="Goeker M."/>
        </authorList>
    </citation>
    <scope>NUCLEOTIDE SEQUENCE [LARGE SCALE GENOMIC DNA]</scope>
    <source>
        <strain evidence="9 10">DSM 14552</strain>
    </source>
</reference>
<feature type="transmembrane region" description="Helical" evidence="8">
    <location>
        <begin position="625"/>
        <end position="650"/>
    </location>
</feature>
<evidence type="ECO:0000256" key="4">
    <source>
        <dbReference type="ARBA" id="ARBA00022856"/>
    </source>
</evidence>
<dbReference type="InterPro" id="IPR018456">
    <property type="entry name" value="PTR2_symporter_CS"/>
</dbReference>
<dbReference type="PANTHER" id="PTHR11654">
    <property type="entry name" value="OLIGOPEPTIDE TRANSPORTER-RELATED"/>
    <property type="match status" value="1"/>
</dbReference>
<dbReference type="GO" id="GO:1904680">
    <property type="term" value="F:peptide transmembrane transporter activity"/>
    <property type="evidence" value="ECO:0007669"/>
    <property type="project" value="InterPro"/>
</dbReference>
<feature type="transmembrane region" description="Helical" evidence="8">
    <location>
        <begin position="516"/>
        <end position="535"/>
    </location>
</feature>
<feature type="transmembrane region" description="Helical" evidence="8">
    <location>
        <begin position="250"/>
        <end position="269"/>
    </location>
</feature>
<dbReference type="AlphaFoldDB" id="A0A7W6EV80"/>
<evidence type="ECO:0000256" key="1">
    <source>
        <dbReference type="ARBA" id="ARBA00004141"/>
    </source>
</evidence>